<reference evidence="3 4" key="1">
    <citation type="submission" date="2019-10" db="EMBL/GenBank/DDBJ databases">
        <title>Complete genome sequence of Vibrio sp. strain THAF100, isolated from non-filtered water from the water column of tank 6 of a marine aquarium containing stony-coral fragments. Water maintained at 26 degree C.</title>
        <authorList>
            <person name="Ruckert C."/>
            <person name="Franco A."/>
            <person name="Kalinowski J."/>
            <person name="Glaeser S."/>
        </authorList>
    </citation>
    <scope>NUCLEOTIDE SEQUENCE [LARGE SCALE GENOMIC DNA]</scope>
    <source>
        <strain evidence="3 4">THAF100</strain>
    </source>
</reference>
<gene>
    <name evidence="3" type="ORF">FIV01_07305</name>
</gene>
<keyword evidence="2" id="KW-0472">Membrane</keyword>
<dbReference type="RefSeq" id="WP_152430405.1">
    <property type="nucleotide sequence ID" value="NZ_CBCSDK010000004.1"/>
</dbReference>
<sequence length="945" mass="107744">MTYKLEPSPLVEQPIVSREFERFNQSKLLWKGDFRCSSYSSVYQSKMTTDLKQLCFELIEMQPFLDENELVEYLSGKLARYASDMSAVNLRILSEIVAEKMPALANDVTVPFPKEHQRSLLGAIQLIKRALRKSQKQLNEERDGIDERLNLSHRMGRLHHSLAVFENYFQRSMVSGTNQEDQLVSTLSAISKDERLSESPENLQLNDLTDNEDPNLKFSLKRQEPNNHLSTEVRRQVQDVIRSKQRVSWLDQRNPITLEFNNHSGVDLYTDIECGRLVDNLTQNLPRYSDYIEEKSSALVDYVEALEAFLPNAKLFGMNIMHQVESIVNESKKQLNYFNEIKAHCHSVQKVFDTKVLLRNKLTRIDTMLDHSIVSIKKRLNLHGFLAFLPELRTNNEKVRKLVNERNELQSTYDKQEVVFLKSKIGSLNADIQQLDDEYEKRVLELKQFDYQAKKSHGYPCNNGDTLETWSTWVKQNVAGELSGDYRPDINMLFLERQMAHAGIRDYAISYQSLFAPLSSGEVVVRQEVVKNALLNLHHWALYHPIESQAFAGNLNNIFEIMSTNSDIFGPDVTSLVSTIWYSGEVQSQVKDIVQNRRVETLKLDHQSLSPEMIALMHLAYAAPFMAAAMRELCGSSRTINGAGLLVSALIPNASFDKSMASLLEEIVQAWCDDTGENIGMQYQMTSVMVDALMKAIGSQGSFKERAQTMVRYANERKALQDVEVDIADCFESNHTNMIRLSWRDLKNTWCEMNNKQRALILATVPTLSITTSAFVAFIVTTIIGTESITSVTLAIAGLCAMLIGGFFAKTTANFIATRNFWCMNNVYSRARMKLTQKRIDNLLHRLGEKTNNSCLVQLLGDSIKDKGKLLNLVNMPIEQQSQALQGELVSAARILSEKLDSRYKQIQEKDITLAQSLTGNTIEKSQWYECYDDVQKFIVKYAAS</sequence>
<feature type="transmembrane region" description="Helical" evidence="2">
    <location>
        <begin position="759"/>
        <end position="783"/>
    </location>
</feature>
<feature type="transmembrane region" description="Helical" evidence="2">
    <location>
        <begin position="789"/>
        <end position="809"/>
    </location>
</feature>
<keyword evidence="2" id="KW-0812">Transmembrane</keyword>
<dbReference type="AlphaFoldDB" id="A0A5P9CJN9"/>
<protein>
    <submittedName>
        <fullName evidence="3">Uncharacterized protein</fullName>
    </submittedName>
</protein>
<evidence type="ECO:0000256" key="1">
    <source>
        <dbReference type="SAM" id="Coils"/>
    </source>
</evidence>
<organism evidence="3 4">
    <name type="scientific">Vibrio aquimaris</name>
    <dbReference type="NCBI Taxonomy" id="2587862"/>
    <lineage>
        <taxon>Bacteria</taxon>
        <taxon>Pseudomonadati</taxon>
        <taxon>Pseudomonadota</taxon>
        <taxon>Gammaproteobacteria</taxon>
        <taxon>Vibrionales</taxon>
        <taxon>Vibrionaceae</taxon>
        <taxon>Vibrio</taxon>
    </lineage>
</organism>
<name>A0A5P9CJN9_9VIBR</name>
<dbReference type="Proteomes" id="UP000326936">
    <property type="component" value="Chromosome"/>
</dbReference>
<dbReference type="OrthoDB" id="5833163at2"/>
<evidence type="ECO:0000313" key="4">
    <source>
        <dbReference type="Proteomes" id="UP000326936"/>
    </source>
</evidence>
<evidence type="ECO:0000256" key="2">
    <source>
        <dbReference type="SAM" id="Phobius"/>
    </source>
</evidence>
<accession>A0A5P9CJN9</accession>
<feature type="coiled-coil region" evidence="1">
    <location>
        <begin position="392"/>
        <end position="438"/>
    </location>
</feature>
<keyword evidence="1" id="KW-0175">Coiled coil</keyword>
<dbReference type="EMBL" id="CP045350">
    <property type="protein sequence ID" value="QFT26231.1"/>
    <property type="molecule type" value="Genomic_DNA"/>
</dbReference>
<dbReference type="KEGG" id="vaq:FIV01_07305"/>
<keyword evidence="2" id="KW-1133">Transmembrane helix</keyword>
<evidence type="ECO:0000313" key="3">
    <source>
        <dbReference type="EMBL" id="QFT26231.1"/>
    </source>
</evidence>
<proteinExistence type="predicted"/>
<keyword evidence="4" id="KW-1185">Reference proteome</keyword>